<dbReference type="PANTHER" id="PTHR46124:SF2">
    <property type="entry name" value="D-AMINOACYL-TRNA DEACYLASE"/>
    <property type="match status" value="1"/>
</dbReference>
<proteinExistence type="predicted"/>
<dbReference type="Gene3D" id="3.20.20.140">
    <property type="entry name" value="Metal-dependent hydrolases"/>
    <property type="match status" value="1"/>
</dbReference>
<dbReference type="SUPFAM" id="SSF51556">
    <property type="entry name" value="Metallo-dependent hydrolases"/>
    <property type="match status" value="1"/>
</dbReference>
<dbReference type="PANTHER" id="PTHR46124">
    <property type="entry name" value="D-AMINOACYL-TRNA DEACYLASE"/>
    <property type="match status" value="1"/>
</dbReference>
<feature type="binding site" evidence="1">
    <location>
        <position position="282"/>
    </location>
    <ligand>
        <name>a divalent metal cation</name>
        <dbReference type="ChEBI" id="CHEBI:60240"/>
        <label>1</label>
    </ligand>
</feature>
<dbReference type="CDD" id="cd01310">
    <property type="entry name" value="TatD_DNAse"/>
    <property type="match status" value="1"/>
</dbReference>
<comment type="caution">
    <text evidence="2">The sequence shown here is derived from an EMBL/GenBank/DDBJ whole genome shotgun (WGS) entry which is preliminary data.</text>
</comment>
<dbReference type="InterPro" id="IPR032466">
    <property type="entry name" value="Metal_Hydrolase"/>
</dbReference>
<dbReference type="GO" id="GO:0016788">
    <property type="term" value="F:hydrolase activity, acting on ester bonds"/>
    <property type="evidence" value="ECO:0007669"/>
    <property type="project" value="InterPro"/>
</dbReference>
<dbReference type="GO" id="GO:0046872">
    <property type="term" value="F:metal ion binding"/>
    <property type="evidence" value="ECO:0007669"/>
    <property type="project" value="UniProtKB-KW"/>
</dbReference>
<evidence type="ECO:0000313" key="2">
    <source>
        <dbReference type="EMBL" id="HIY80158.1"/>
    </source>
</evidence>
<dbReference type="Pfam" id="PF01026">
    <property type="entry name" value="TatD_DNase"/>
    <property type="match status" value="1"/>
</dbReference>
<sequence length="337" mass="36825">MAEEQIALDDLMLADGELFHDRKGAVCDWPRPLAPLADTHGHLTSFRAHDPAMALVRAALAGVRLLVVPVDPVSDIPRKWESVGAFTSWLEGQIDLARVCLLEAREMGLVPPTFEGYDAPELLDNVRIVAGVHPYGSAEVDDAAIERLRELLATPRAVGVGEFGLDYGPYNKVAPDVQEAAFRRQLRVAHELDLPVELHIRDAAVDVRANAHRLAAQVLREEGVPGSGCDLHCFTSDLKVMEDFTRLGCHVAFGGAITFTRSDDIREAATYCPERYLLTETDSPYMAPVPLRGEECEPAMVAFTAACIADAREAAGRSGRQSTYDALWKNACSFFGL</sequence>
<feature type="binding site" evidence="1">
    <location>
        <position position="232"/>
    </location>
    <ligand>
        <name>a divalent metal cation</name>
        <dbReference type="ChEBI" id="CHEBI:60240"/>
        <label>2</label>
    </ligand>
</feature>
<dbReference type="Proteomes" id="UP000824133">
    <property type="component" value="Unassembled WGS sequence"/>
</dbReference>
<gene>
    <name evidence="2" type="ORF">IAA42_06970</name>
</gene>
<accession>A0A9D2CGR1</accession>
<feature type="binding site" evidence="1">
    <location>
        <position position="199"/>
    </location>
    <ligand>
        <name>a divalent metal cation</name>
        <dbReference type="ChEBI" id="CHEBI:60240"/>
        <label>2</label>
    </ligand>
</feature>
<keyword evidence="1" id="KW-0479">Metal-binding</keyword>
<keyword evidence="2" id="KW-0378">Hydrolase</keyword>
<organism evidence="2 3">
    <name type="scientific">Candidatus Olsenella excrementavium</name>
    <dbReference type="NCBI Taxonomy" id="2838709"/>
    <lineage>
        <taxon>Bacteria</taxon>
        <taxon>Bacillati</taxon>
        <taxon>Actinomycetota</taxon>
        <taxon>Coriobacteriia</taxon>
        <taxon>Coriobacteriales</taxon>
        <taxon>Atopobiaceae</taxon>
        <taxon>Olsenella</taxon>
    </lineage>
</organism>
<dbReference type="EMBL" id="DXCP01000050">
    <property type="protein sequence ID" value="HIY80158.1"/>
    <property type="molecule type" value="Genomic_DNA"/>
</dbReference>
<feature type="binding site" evidence="1">
    <location>
        <position position="162"/>
    </location>
    <ligand>
        <name>a divalent metal cation</name>
        <dbReference type="ChEBI" id="CHEBI:60240"/>
        <label>1</label>
    </ligand>
</feature>
<reference evidence="2" key="2">
    <citation type="submission" date="2021-04" db="EMBL/GenBank/DDBJ databases">
        <authorList>
            <person name="Gilroy R."/>
        </authorList>
    </citation>
    <scope>NUCLEOTIDE SEQUENCE</scope>
    <source>
        <strain evidence="2">ChiHjej10B9-743</strain>
    </source>
</reference>
<dbReference type="GO" id="GO:0005829">
    <property type="term" value="C:cytosol"/>
    <property type="evidence" value="ECO:0007669"/>
    <property type="project" value="TreeGrafter"/>
</dbReference>
<protein>
    <submittedName>
        <fullName evidence="2">TatD family hydrolase</fullName>
    </submittedName>
</protein>
<reference evidence="2" key="1">
    <citation type="journal article" date="2021" name="PeerJ">
        <title>Extensive microbial diversity within the chicken gut microbiome revealed by metagenomics and culture.</title>
        <authorList>
            <person name="Gilroy R."/>
            <person name="Ravi A."/>
            <person name="Getino M."/>
            <person name="Pursley I."/>
            <person name="Horton D.L."/>
            <person name="Alikhan N.F."/>
            <person name="Baker D."/>
            <person name="Gharbi K."/>
            <person name="Hall N."/>
            <person name="Watson M."/>
            <person name="Adriaenssens E.M."/>
            <person name="Foster-Nyarko E."/>
            <person name="Jarju S."/>
            <person name="Secka A."/>
            <person name="Antonio M."/>
            <person name="Oren A."/>
            <person name="Chaudhuri R.R."/>
            <person name="La Ragione R."/>
            <person name="Hildebrand F."/>
            <person name="Pallen M.J."/>
        </authorList>
    </citation>
    <scope>NUCLEOTIDE SEQUENCE</scope>
    <source>
        <strain evidence="2">ChiHjej10B9-743</strain>
    </source>
</reference>
<dbReference type="InterPro" id="IPR001130">
    <property type="entry name" value="TatD-like"/>
</dbReference>
<dbReference type="AlphaFoldDB" id="A0A9D2CGR1"/>
<name>A0A9D2CGR1_9ACTN</name>
<evidence type="ECO:0000313" key="3">
    <source>
        <dbReference type="Proteomes" id="UP000824133"/>
    </source>
</evidence>
<evidence type="ECO:0000256" key="1">
    <source>
        <dbReference type="PIRSR" id="PIRSR005902-1"/>
    </source>
</evidence>